<accession>A0A2A2T5Z5</accession>
<comment type="caution">
    <text evidence="1">The sequence shown here is derived from an EMBL/GenBank/DDBJ whole genome shotgun (WGS) entry which is preliminary data.</text>
</comment>
<organism evidence="1 2">
    <name type="scientific">Vandammella animalimorsus</name>
    <dbReference type="NCBI Taxonomy" id="2029117"/>
    <lineage>
        <taxon>Bacteria</taxon>
        <taxon>Pseudomonadati</taxon>
        <taxon>Pseudomonadota</taxon>
        <taxon>Betaproteobacteria</taxon>
        <taxon>Burkholderiales</taxon>
        <taxon>Comamonadaceae</taxon>
        <taxon>Vandammella</taxon>
    </lineage>
</organism>
<name>A0A2A2T5Z5_9BURK</name>
<dbReference type="EMBL" id="NTBI01000006">
    <property type="protein sequence ID" value="PAX16609.1"/>
    <property type="molecule type" value="Genomic_DNA"/>
</dbReference>
<protein>
    <submittedName>
        <fullName evidence="1">Uncharacterized protein</fullName>
    </submittedName>
</protein>
<proteinExistence type="predicted"/>
<gene>
    <name evidence="1" type="ORF">CLI92_07670</name>
</gene>
<dbReference type="AlphaFoldDB" id="A0A2A2T5Z5"/>
<reference evidence="1 2" key="1">
    <citation type="submission" date="2017-08" db="EMBL/GenBank/DDBJ databases">
        <title>WGS of Clinical strains of the CDC Group NO-1 linked to zoonotic infections in humans.</title>
        <authorList>
            <person name="Bernier A.-M."/>
            <person name="Bernard K."/>
        </authorList>
    </citation>
    <scope>NUCLEOTIDE SEQUENCE [LARGE SCALE GENOMIC DNA]</scope>
    <source>
        <strain evidence="1 2">NML91-0035</strain>
    </source>
</reference>
<evidence type="ECO:0000313" key="1">
    <source>
        <dbReference type="EMBL" id="PAX16609.1"/>
    </source>
</evidence>
<sequence>MCKQITDQGLLGACRLWLSQGPMQLQMLNITPQGSSRIQQTTQNCKYYQTRRRSQITRIALIQSKQCLAEGQKHKRSGQVISMLKIQLQPHGRGFQKVPCQKKQ</sequence>
<evidence type="ECO:0000313" key="2">
    <source>
        <dbReference type="Proteomes" id="UP000217780"/>
    </source>
</evidence>
<dbReference type="Proteomes" id="UP000217780">
    <property type="component" value="Unassembled WGS sequence"/>
</dbReference>